<name>X1S681_9ZZZZ</name>
<feature type="non-terminal residue" evidence="1">
    <location>
        <position position="53"/>
    </location>
</feature>
<organism evidence="1">
    <name type="scientific">marine sediment metagenome</name>
    <dbReference type="NCBI Taxonomy" id="412755"/>
    <lineage>
        <taxon>unclassified sequences</taxon>
        <taxon>metagenomes</taxon>
        <taxon>ecological metagenomes</taxon>
    </lineage>
</organism>
<dbReference type="EMBL" id="BARW01008971">
    <property type="protein sequence ID" value="GAI74621.1"/>
    <property type="molecule type" value="Genomic_DNA"/>
</dbReference>
<gene>
    <name evidence="1" type="ORF">S12H4_18203</name>
</gene>
<proteinExistence type="predicted"/>
<reference evidence="1" key="1">
    <citation type="journal article" date="2014" name="Front. Microbiol.">
        <title>High frequency of phylogenetically diverse reductive dehalogenase-homologous genes in deep subseafloor sedimentary metagenomes.</title>
        <authorList>
            <person name="Kawai M."/>
            <person name="Futagami T."/>
            <person name="Toyoda A."/>
            <person name="Takaki Y."/>
            <person name="Nishi S."/>
            <person name="Hori S."/>
            <person name="Arai W."/>
            <person name="Tsubouchi T."/>
            <person name="Morono Y."/>
            <person name="Uchiyama I."/>
            <person name="Ito T."/>
            <person name="Fujiyama A."/>
            <person name="Inagaki F."/>
            <person name="Takami H."/>
        </authorList>
    </citation>
    <scope>NUCLEOTIDE SEQUENCE</scope>
    <source>
        <strain evidence="1">Expedition CK06-06</strain>
    </source>
</reference>
<sequence>MAGVIVLSDIASASDTDILQGTRLQTVPSGGFMTFEMQANENDGTNYFTASIQ</sequence>
<accession>X1S681</accession>
<comment type="caution">
    <text evidence="1">The sequence shown here is derived from an EMBL/GenBank/DDBJ whole genome shotgun (WGS) entry which is preliminary data.</text>
</comment>
<dbReference type="AlphaFoldDB" id="X1S681"/>
<evidence type="ECO:0000313" key="1">
    <source>
        <dbReference type="EMBL" id="GAI74621.1"/>
    </source>
</evidence>
<protein>
    <submittedName>
        <fullName evidence="1">Uncharacterized protein</fullName>
    </submittedName>
</protein>